<evidence type="ECO:0000313" key="2">
    <source>
        <dbReference type="Proteomes" id="UP001182556"/>
    </source>
</evidence>
<evidence type="ECO:0008006" key="3">
    <source>
        <dbReference type="Google" id="ProtNLM"/>
    </source>
</evidence>
<evidence type="ECO:0000313" key="1">
    <source>
        <dbReference type="EMBL" id="KAK1920744.1"/>
    </source>
</evidence>
<reference evidence="1" key="1">
    <citation type="submission" date="2023-02" db="EMBL/GenBank/DDBJ databases">
        <title>Identification and recombinant expression of a fungal hydrolase from Papiliotrema laurentii that hydrolyzes apple cutin and clears colloidal polyester polyurethane.</title>
        <authorList>
            <consortium name="DOE Joint Genome Institute"/>
            <person name="Roman V.A."/>
            <person name="Bojanowski C."/>
            <person name="Crable B.R."/>
            <person name="Wagner D.N."/>
            <person name="Hung C.S."/>
            <person name="Nadeau L.J."/>
            <person name="Schratz L."/>
            <person name="Haridas S."/>
            <person name="Pangilinan J."/>
            <person name="Lipzen A."/>
            <person name="Na H."/>
            <person name="Yan M."/>
            <person name="Ng V."/>
            <person name="Grigoriev I.V."/>
            <person name="Spatafora J.W."/>
            <person name="Barlow D."/>
            <person name="Biffinger J."/>
            <person name="Kelley-Loughnane N."/>
            <person name="Varaljay V.A."/>
            <person name="Crookes-Goodson W.J."/>
        </authorList>
    </citation>
    <scope>NUCLEOTIDE SEQUENCE</scope>
    <source>
        <strain evidence="1">5307AH</strain>
    </source>
</reference>
<dbReference type="EMBL" id="JAODAN010000013">
    <property type="protein sequence ID" value="KAK1920744.1"/>
    <property type="molecule type" value="Genomic_DNA"/>
</dbReference>
<dbReference type="InterPro" id="IPR029058">
    <property type="entry name" value="AB_hydrolase_fold"/>
</dbReference>
<keyword evidence="2" id="KW-1185">Reference proteome</keyword>
<comment type="caution">
    <text evidence="1">The sequence shown here is derived from an EMBL/GenBank/DDBJ whole genome shotgun (WGS) entry which is preliminary data.</text>
</comment>
<name>A0AAD9FLH3_PAPLA</name>
<gene>
    <name evidence="1" type="ORF">DB88DRAFT_128535</name>
</gene>
<sequence length="80" mass="9394">MYLGPKETGNRALSKKIMRSWIAFTVNSDPNHETLGIHWPEYGLTQKNMVFQSQKLHVEYDNFRDAGMRIIIDNPTTFRH</sequence>
<proteinExistence type="predicted"/>
<dbReference type="Gene3D" id="3.40.50.1820">
    <property type="entry name" value="alpha/beta hydrolase"/>
    <property type="match status" value="1"/>
</dbReference>
<organism evidence="1 2">
    <name type="scientific">Papiliotrema laurentii</name>
    <name type="common">Cryptococcus laurentii</name>
    <dbReference type="NCBI Taxonomy" id="5418"/>
    <lineage>
        <taxon>Eukaryota</taxon>
        <taxon>Fungi</taxon>
        <taxon>Dikarya</taxon>
        <taxon>Basidiomycota</taxon>
        <taxon>Agaricomycotina</taxon>
        <taxon>Tremellomycetes</taxon>
        <taxon>Tremellales</taxon>
        <taxon>Rhynchogastremaceae</taxon>
        <taxon>Papiliotrema</taxon>
    </lineage>
</organism>
<dbReference type="AlphaFoldDB" id="A0AAD9FLH3"/>
<dbReference type="SUPFAM" id="SSF53474">
    <property type="entry name" value="alpha/beta-Hydrolases"/>
    <property type="match status" value="1"/>
</dbReference>
<protein>
    <recommendedName>
        <fullName evidence="3">Carboxylesterase type B domain-containing protein</fullName>
    </recommendedName>
</protein>
<dbReference type="Proteomes" id="UP001182556">
    <property type="component" value="Unassembled WGS sequence"/>
</dbReference>
<accession>A0AAD9FLH3</accession>